<comment type="caution">
    <text evidence="3">The sequence shown here is derived from an EMBL/GenBank/DDBJ whole genome shotgun (WGS) entry which is preliminary data.</text>
</comment>
<evidence type="ECO:0000256" key="1">
    <source>
        <dbReference type="ARBA" id="ARBA00006964"/>
    </source>
</evidence>
<name>A0ABS2QG70_9BACI</name>
<dbReference type="Proteomes" id="UP000823486">
    <property type="component" value="Unassembled WGS sequence"/>
</dbReference>
<organism evidence="3 4">
    <name type="scientific">Peribacillus deserti</name>
    <dbReference type="NCBI Taxonomy" id="673318"/>
    <lineage>
        <taxon>Bacteria</taxon>
        <taxon>Bacillati</taxon>
        <taxon>Bacillota</taxon>
        <taxon>Bacilli</taxon>
        <taxon>Bacillales</taxon>
        <taxon>Bacillaceae</taxon>
        <taxon>Peribacillus</taxon>
    </lineage>
</organism>
<dbReference type="Pfam" id="PF01784">
    <property type="entry name" value="DUF34_NIF3"/>
    <property type="match status" value="1"/>
</dbReference>
<dbReference type="Gene3D" id="3.40.1390.30">
    <property type="entry name" value="NIF3 (NGG1p interacting factor 3)-like"/>
    <property type="match status" value="1"/>
</dbReference>
<comment type="similarity">
    <text evidence="1">Belongs to the GTP cyclohydrolase I type 2/NIF3 family.</text>
</comment>
<evidence type="ECO:0000313" key="3">
    <source>
        <dbReference type="EMBL" id="MBM7692161.1"/>
    </source>
</evidence>
<proteinExistence type="inferred from homology"/>
<accession>A0ABS2QG70</accession>
<dbReference type="SUPFAM" id="SSF102705">
    <property type="entry name" value="NIF3 (NGG1p interacting factor 3)-like"/>
    <property type="match status" value="1"/>
</dbReference>
<sequence length="94" mass="11113">MNLNEFKVIITKLFNRELLEEFQDDYGFTNESNICISKIGYCTNLSIDTIEKAAENKVDLMITHHDAWDFIYGLREQCIKKLKEILVIFLYMVL</sequence>
<gene>
    <name evidence="3" type="ORF">JOC77_001588</name>
</gene>
<keyword evidence="4" id="KW-1185">Reference proteome</keyword>
<reference evidence="3 4" key="1">
    <citation type="submission" date="2021-01" db="EMBL/GenBank/DDBJ databases">
        <title>Genomic Encyclopedia of Type Strains, Phase IV (KMG-IV): sequencing the most valuable type-strain genomes for metagenomic binning, comparative biology and taxonomic classification.</title>
        <authorList>
            <person name="Goeker M."/>
        </authorList>
    </citation>
    <scope>NUCLEOTIDE SEQUENCE [LARGE SCALE GENOMIC DNA]</scope>
    <source>
        <strain evidence="3 4">DSM 105482</strain>
    </source>
</reference>
<dbReference type="InterPro" id="IPR036069">
    <property type="entry name" value="DUF34/NIF3_sf"/>
</dbReference>
<evidence type="ECO:0000256" key="2">
    <source>
        <dbReference type="ARBA" id="ARBA00022112"/>
    </source>
</evidence>
<evidence type="ECO:0000313" key="4">
    <source>
        <dbReference type="Proteomes" id="UP000823486"/>
    </source>
</evidence>
<dbReference type="EMBL" id="JAFBFI010000005">
    <property type="protein sequence ID" value="MBM7692161.1"/>
    <property type="molecule type" value="Genomic_DNA"/>
</dbReference>
<dbReference type="InterPro" id="IPR002678">
    <property type="entry name" value="DUF34/NIF3"/>
</dbReference>
<protein>
    <recommendedName>
        <fullName evidence="2">GTP cyclohydrolase 1 type 2 homolog</fullName>
    </recommendedName>
</protein>